<name>A0A8W8MH92_MAGGI</name>
<dbReference type="PANTHER" id="PTHR24043:SF8">
    <property type="entry name" value="EGF-LIKE DOMAIN-CONTAINING PROTEIN"/>
    <property type="match status" value="1"/>
</dbReference>
<dbReference type="InterPro" id="IPR042635">
    <property type="entry name" value="MEGF10/SREC1/2-like"/>
</dbReference>
<accession>A0A8W8MH92</accession>
<dbReference type="GO" id="GO:0005044">
    <property type="term" value="F:scavenger receptor activity"/>
    <property type="evidence" value="ECO:0007669"/>
    <property type="project" value="InterPro"/>
</dbReference>
<dbReference type="AlphaFoldDB" id="A0A8W8MH92"/>
<feature type="domain" description="EGF-like" evidence="2">
    <location>
        <begin position="229"/>
        <end position="264"/>
    </location>
</feature>
<reference evidence="3" key="1">
    <citation type="submission" date="2022-08" db="UniProtKB">
        <authorList>
            <consortium name="EnsemblMetazoa"/>
        </authorList>
    </citation>
    <scope>IDENTIFICATION</scope>
    <source>
        <strain evidence="3">05x7-T-G4-1.051#20</strain>
    </source>
</reference>
<dbReference type="SMART" id="SM00181">
    <property type="entry name" value="EGF"/>
    <property type="match status" value="6"/>
</dbReference>
<keyword evidence="4" id="KW-1185">Reference proteome</keyword>
<dbReference type="PANTHER" id="PTHR24043">
    <property type="entry name" value="SCAVENGER RECEPTOR CLASS F"/>
    <property type="match status" value="1"/>
</dbReference>
<evidence type="ECO:0000259" key="2">
    <source>
        <dbReference type="SMART" id="SM00181"/>
    </source>
</evidence>
<keyword evidence="1" id="KW-0245">EGF-like domain</keyword>
<feature type="domain" description="EGF-like" evidence="2">
    <location>
        <begin position="367"/>
        <end position="402"/>
    </location>
</feature>
<protein>
    <recommendedName>
        <fullName evidence="2">EGF-like domain-containing protein</fullName>
    </recommendedName>
</protein>
<feature type="domain" description="EGF-like" evidence="2">
    <location>
        <begin position="321"/>
        <end position="356"/>
    </location>
</feature>
<evidence type="ECO:0000313" key="3">
    <source>
        <dbReference type="EnsemblMetazoa" id="G33120.1:cds"/>
    </source>
</evidence>
<feature type="domain" description="EGF-like" evidence="2">
    <location>
        <begin position="190"/>
        <end position="218"/>
    </location>
</feature>
<feature type="domain" description="EGF-like" evidence="2">
    <location>
        <begin position="143"/>
        <end position="172"/>
    </location>
</feature>
<proteinExistence type="predicted"/>
<dbReference type="Proteomes" id="UP000005408">
    <property type="component" value="Unassembled WGS sequence"/>
</dbReference>
<feature type="domain" description="EGF-like" evidence="2">
    <location>
        <begin position="404"/>
        <end position="439"/>
    </location>
</feature>
<sequence length="542" mass="59057">MVSLPGHAVYYLHTSTVWLCLFAVSQGYVNVALNKPTYLLKPFNDASNAVNGYKPTLSSSEAECVFSYPGQIGIWWVNLTNIYSIHHITIYFLAGNDPWGPSNRFTRKVLGSSVYVSNTTDRLQVEVYGCPATGYFGSNCSVPCPDINCQYCHIETGTCQGCRPGYKGHRCELTFTRALYAAPRSQTCGHCRDVKQCSNINGTCLTGCDAGFKGDLCKTACDRGSYGYDCNETCGHCRDVNQCSNINGTCLTGCGGGYQGDLCKTPCEGGTYGAGCKETCGYCRDVNQCSINNGTCLTGCGAGFKGDLCKTACDRGSYGYDCKGTCGHCRDVNQCSNINGTCLTGCVAGYQGDLCKTACDRGTYGFVCNETCGHCRDVNHCSNINGTCLTGCDADYQGNLCKTPCPVGYFGEDCSETCINSYTCDGCTDNQFIIFKVCMQYIKKEYKMKMISDIKWRSYLSRYDTVNSIENAHLRQFSICRSIKSESELLKIRGGFFSEDDEILIPSVQNTDMFLVLDGGQVGCVPLDGHVIIKARAIQKEP</sequence>
<evidence type="ECO:0000313" key="4">
    <source>
        <dbReference type="Proteomes" id="UP000005408"/>
    </source>
</evidence>
<dbReference type="Gene3D" id="2.60.120.260">
    <property type="entry name" value="Galactose-binding domain-like"/>
    <property type="match status" value="1"/>
</dbReference>
<dbReference type="Gene3D" id="2.170.300.10">
    <property type="entry name" value="Tie2 ligand-binding domain superfamily"/>
    <property type="match status" value="1"/>
</dbReference>
<dbReference type="EnsemblMetazoa" id="G33120.1">
    <property type="protein sequence ID" value="G33120.1:cds"/>
    <property type="gene ID" value="G33120"/>
</dbReference>
<organism evidence="3 4">
    <name type="scientific">Magallana gigas</name>
    <name type="common">Pacific oyster</name>
    <name type="synonym">Crassostrea gigas</name>
    <dbReference type="NCBI Taxonomy" id="29159"/>
    <lineage>
        <taxon>Eukaryota</taxon>
        <taxon>Metazoa</taxon>
        <taxon>Spiralia</taxon>
        <taxon>Lophotrochozoa</taxon>
        <taxon>Mollusca</taxon>
        <taxon>Bivalvia</taxon>
        <taxon>Autobranchia</taxon>
        <taxon>Pteriomorphia</taxon>
        <taxon>Ostreida</taxon>
        <taxon>Ostreoidea</taxon>
        <taxon>Ostreidae</taxon>
        <taxon>Magallana</taxon>
    </lineage>
</organism>
<dbReference type="InterPro" id="IPR000742">
    <property type="entry name" value="EGF"/>
</dbReference>
<evidence type="ECO:0000256" key="1">
    <source>
        <dbReference type="ARBA" id="ARBA00022536"/>
    </source>
</evidence>